<gene>
    <name evidence="3" type="ORF">I215_10705</name>
</gene>
<organism evidence="3 4">
    <name type="scientific">Galbibacter marinus</name>
    <dbReference type="NCBI Taxonomy" id="555500"/>
    <lineage>
        <taxon>Bacteria</taxon>
        <taxon>Pseudomonadati</taxon>
        <taxon>Bacteroidota</taxon>
        <taxon>Flavobacteriia</taxon>
        <taxon>Flavobacteriales</taxon>
        <taxon>Flavobacteriaceae</taxon>
        <taxon>Galbibacter</taxon>
    </lineage>
</organism>
<dbReference type="Pfam" id="PF07282">
    <property type="entry name" value="Cas12f1-like_TNB"/>
    <property type="match status" value="1"/>
</dbReference>
<dbReference type="GO" id="GO:0003677">
    <property type="term" value="F:DNA binding"/>
    <property type="evidence" value="ECO:0007669"/>
    <property type="project" value="UniProtKB-KW"/>
</dbReference>
<evidence type="ECO:0000313" key="3">
    <source>
        <dbReference type="EMBL" id="EKF54771.1"/>
    </source>
</evidence>
<keyword evidence="4" id="KW-1185">Reference proteome</keyword>
<accession>K2Q1S8</accession>
<reference evidence="3 4" key="1">
    <citation type="journal article" date="2012" name="J. Bacteriol.">
        <title>Genome Sequence of Galbibacter marinum Type Strain ck-I2-15.</title>
        <authorList>
            <person name="Lai Q."/>
            <person name="Li C."/>
            <person name="Shao Z."/>
        </authorList>
    </citation>
    <scope>NUCLEOTIDE SEQUENCE [LARGE SCALE GENOMIC DNA]</scope>
    <source>
        <strain evidence="4">ck-I2-15</strain>
    </source>
</reference>
<proteinExistence type="predicted"/>
<keyword evidence="1" id="KW-0238">DNA-binding</keyword>
<dbReference type="STRING" id="555500.I215_10705"/>
<comment type="caution">
    <text evidence="3">The sequence shown here is derived from an EMBL/GenBank/DDBJ whole genome shotgun (WGS) entry which is preliminary data.</text>
</comment>
<protein>
    <submittedName>
        <fullName evidence="3">Transposase, IS605 OrfB family protein</fullName>
    </submittedName>
</protein>
<dbReference type="eggNOG" id="COG0675">
    <property type="taxonomic scope" value="Bacteria"/>
</dbReference>
<name>K2Q1S8_9FLAO</name>
<dbReference type="InterPro" id="IPR010095">
    <property type="entry name" value="Cas12f1-like_TNB"/>
</dbReference>
<dbReference type="AlphaFoldDB" id="K2Q1S8"/>
<evidence type="ECO:0000259" key="2">
    <source>
        <dbReference type="Pfam" id="PF07282"/>
    </source>
</evidence>
<dbReference type="EMBL" id="AMSG01000015">
    <property type="protein sequence ID" value="EKF54771.1"/>
    <property type="molecule type" value="Genomic_DNA"/>
</dbReference>
<evidence type="ECO:0000256" key="1">
    <source>
        <dbReference type="ARBA" id="ARBA00023125"/>
    </source>
</evidence>
<dbReference type="RefSeq" id="WP_008991981.1">
    <property type="nucleotide sequence ID" value="NZ_AMSG01000015.1"/>
</dbReference>
<feature type="domain" description="Cas12f1-like TNB" evidence="2">
    <location>
        <begin position="10"/>
        <end position="61"/>
    </location>
</feature>
<sequence>MSLRTICEIERELVKVDRFYPSSKTCSVCGWINEHLNLSTRQWTCKNGHVLDRDHNARINILNEGLKIHRLGRSFTKVERSNKTTSVAPLDEARSPSCL</sequence>
<evidence type="ECO:0000313" key="4">
    <source>
        <dbReference type="Proteomes" id="UP000007364"/>
    </source>
</evidence>
<dbReference type="Proteomes" id="UP000007364">
    <property type="component" value="Unassembled WGS sequence"/>
</dbReference>